<dbReference type="PANTHER" id="PTHR11530:SF11">
    <property type="entry name" value="D-ASPARTATE OXIDASE"/>
    <property type="match status" value="1"/>
</dbReference>
<protein>
    <submittedName>
        <fullName evidence="8">Nucleotide-binding domain-containing protein</fullName>
    </submittedName>
</protein>
<dbReference type="Proteomes" id="UP000305948">
    <property type="component" value="Unassembled WGS sequence"/>
</dbReference>
<name>A0A5C3MMK0_9AGAM</name>
<dbReference type="Gene3D" id="3.30.9.10">
    <property type="entry name" value="D-Amino Acid Oxidase, subunit A, domain 2"/>
    <property type="match status" value="1"/>
</dbReference>
<evidence type="ECO:0000256" key="2">
    <source>
        <dbReference type="ARBA" id="ARBA00006730"/>
    </source>
</evidence>
<accession>A0A5C3MMK0</accession>
<dbReference type="OrthoDB" id="2015447at2759"/>
<evidence type="ECO:0000256" key="6">
    <source>
        <dbReference type="PIRSR" id="PIRSR000189-1"/>
    </source>
</evidence>
<dbReference type="InterPro" id="IPR023209">
    <property type="entry name" value="DAO"/>
</dbReference>
<dbReference type="GO" id="GO:0019478">
    <property type="term" value="P:D-amino acid catabolic process"/>
    <property type="evidence" value="ECO:0007669"/>
    <property type="project" value="TreeGrafter"/>
</dbReference>
<dbReference type="STRING" id="5364.A0A5C3MMK0"/>
<feature type="domain" description="FAD dependent oxidoreductase" evidence="7">
    <location>
        <begin position="4"/>
        <end position="355"/>
    </location>
</feature>
<comment type="similarity">
    <text evidence="2">Belongs to the DAMOX/DASOX family.</text>
</comment>
<evidence type="ECO:0000256" key="4">
    <source>
        <dbReference type="ARBA" id="ARBA00022827"/>
    </source>
</evidence>
<evidence type="ECO:0000256" key="3">
    <source>
        <dbReference type="ARBA" id="ARBA00022630"/>
    </source>
</evidence>
<dbReference type="EMBL" id="ML213555">
    <property type="protein sequence ID" value="TFK45208.1"/>
    <property type="molecule type" value="Genomic_DNA"/>
</dbReference>
<dbReference type="GO" id="GO:0003884">
    <property type="term" value="F:D-amino-acid oxidase activity"/>
    <property type="evidence" value="ECO:0007669"/>
    <property type="project" value="InterPro"/>
</dbReference>
<sequence length="394" mass="42499">MPNVTVVGAGVFGLTIALSLPRHYDVIIVARDMPGDPDSLDWASPWAGAGFGGGGTKPNDPEEMAMLKAAFRYYWTLSESRPESSVKKMRDVYFRDNVATDADLWWKDFMPDYRIMDPSELPPDSNAKIGITYTSLVLTPSIYLTYLTSLLHASPNVTFVRKTVSSLDELLYLSPDVIVNATGVGAGTLSPVNDPLVEPVRGQTIVIRQPAIDHMTLRSGIDYCYVIPRGDGTAVIGGIKEHGKTSPEVNPEIRKDIAFRANQLDPRVPANVDALDVVRDIVGIRPGRKGGMRLEAEILQLGANKVNVPVVHAYGQFSCDSLGHHPSLTSLDCLVFPGAGGTGYALSPGVGRKVALLVDDFIMGDKFPVPRMAGKGTTAVASTVSEEKGRCEVM</sequence>
<evidence type="ECO:0000259" key="7">
    <source>
        <dbReference type="Pfam" id="PF01266"/>
    </source>
</evidence>
<dbReference type="GO" id="GO:0005737">
    <property type="term" value="C:cytoplasm"/>
    <property type="evidence" value="ECO:0007669"/>
    <property type="project" value="TreeGrafter"/>
</dbReference>
<dbReference type="AlphaFoldDB" id="A0A5C3MMK0"/>
<evidence type="ECO:0000313" key="9">
    <source>
        <dbReference type="Proteomes" id="UP000305948"/>
    </source>
</evidence>
<dbReference type="GO" id="GO:0071949">
    <property type="term" value="F:FAD binding"/>
    <property type="evidence" value="ECO:0007669"/>
    <property type="project" value="InterPro"/>
</dbReference>
<feature type="binding site" evidence="6">
    <location>
        <position position="182"/>
    </location>
    <ligand>
        <name>FAD</name>
        <dbReference type="ChEBI" id="CHEBI:57692"/>
    </ligand>
</feature>
<comment type="cofactor">
    <cofactor evidence="1 6">
        <name>FAD</name>
        <dbReference type="ChEBI" id="CHEBI:57692"/>
    </cofactor>
</comment>
<reference evidence="8 9" key="1">
    <citation type="journal article" date="2019" name="Nat. Ecol. Evol.">
        <title>Megaphylogeny resolves global patterns of mushroom evolution.</title>
        <authorList>
            <person name="Varga T."/>
            <person name="Krizsan K."/>
            <person name="Foldi C."/>
            <person name="Dima B."/>
            <person name="Sanchez-Garcia M."/>
            <person name="Sanchez-Ramirez S."/>
            <person name="Szollosi G.J."/>
            <person name="Szarkandi J.G."/>
            <person name="Papp V."/>
            <person name="Albert L."/>
            <person name="Andreopoulos W."/>
            <person name="Angelini C."/>
            <person name="Antonin V."/>
            <person name="Barry K.W."/>
            <person name="Bougher N.L."/>
            <person name="Buchanan P."/>
            <person name="Buyck B."/>
            <person name="Bense V."/>
            <person name="Catcheside P."/>
            <person name="Chovatia M."/>
            <person name="Cooper J."/>
            <person name="Damon W."/>
            <person name="Desjardin D."/>
            <person name="Finy P."/>
            <person name="Geml J."/>
            <person name="Haridas S."/>
            <person name="Hughes K."/>
            <person name="Justo A."/>
            <person name="Karasinski D."/>
            <person name="Kautmanova I."/>
            <person name="Kiss B."/>
            <person name="Kocsube S."/>
            <person name="Kotiranta H."/>
            <person name="LaButti K.M."/>
            <person name="Lechner B.E."/>
            <person name="Liimatainen K."/>
            <person name="Lipzen A."/>
            <person name="Lukacs Z."/>
            <person name="Mihaltcheva S."/>
            <person name="Morgado L.N."/>
            <person name="Niskanen T."/>
            <person name="Noordeloos M.E."/>
            <person name="Ohm R.A."/>
            <person name="Ortiz-Santana B."/>
            <person name="Ovrebo C."/>
            <person name="Racz N."/>
            <person name="Riley R."/>
            <person name="Savchenko A."/>
            <person name="Shiryaev A."/>
            <person name="Soop K."/>
            <person name="Spirin V."/>
            <person name="Szebenyi C."/>
            <person name="Tomsovsky M."/>
            <person name="Tulloss R.E."/>
            <person name="Uehling J."/>
            <person name="Grigoriev I.V."/>
            <person name="Vagvolgyi C."/>
            <person name="Papp T."/>
            <person name="Martin F.M."/>
            <person name="Miettinen O."/>
            <person name="Hibbett D.S."/>
            <person name="Nagy L.G."/>
        </authorList>
    </citation>
    <scope>NUCLEOTIDE SEQUENCE [LARGE SCALE GENOMIC DNA]</scope>
    <source>
        <strain evidence="8 9">OMC1185</strain>
    </source>
</reference>
<keyword evidence="3" id="KW-0285">Flavoprotein</keyword>
<evidence type="ECO:0000256" key="5">
    <source>
        <dbReference type="ARBA" id="ARBA00023002"/>
    </source>
</evidence>
<keyword evidence="4 6" id="KW-0274">FAD</keyword>
<dbReference type="PIRSF" id="PIRSF000189">
    <property type="entry name" value="D-aa_oxidase"/>
    <property type="match status" value="1"/>
</dbReference>
<dbReference type="PANTHER" id="PTHR11530">
    <property type="entry name" value="D-AMINO ACID OXIDASE"/>
    <property type="match status" value="1"/>
</dbReference>
<feature type="binding site" evidence="6">
    <location>
        <position position="285"/>
    </location>
    <ligand>
        <name>D-dopa</name>
        <dbReference type="ChEBI" id="CHEBI:149689"/>
    </ligand>
</feature>
<keyword evidence="9" id="KW-1185">Reference proteome</keyword>
<dbReference type="Gene3D" id="3.40.50.720">
    <property type="entry name" value="NAD(P)-binding Rossmann-like Domain"/>
    <property type="match status" value="1"/>
</dbReference>
<feature type="binding site" evidence="6">
    <location>
        <position position="164"/>
    </location>
    <ligand>
        <name>FAD</name>
        <dbReference type="ChEBI" id="CHEBI:57692"/>
    </ligand>
</feature>
<evidence type="ECO:0000313" key="8">
    <source>
        <dbReference type="EMBL" id="TFK45208.1"/>
    </source>
</evidence>
<evidence type="ECO:0000256" key="1">
    <source>
        <dbReference type="ARBA" id="ARBA00001974"/>
    </source>
</evidence>
<dbReference type="Pfam" id="PF01266">
    <property type="entry name" value="DAO"/>
    <property type="match status" value="1"/>
</dbReference>
<gene>
    <name evidence="8" type="ORF">OE88DRAFT_1640221</name>
</gene>
<dbReference type="SUPFAM" id="SSF51971">
    <property type="entry name" value="Nucleotide-binding domain"/>
    <property type="match status" value="1"/>
</dbReference>
<dbReference type="SUPFAM" id="SSF54373">
    <property type="entry name" value="FAD-linked reductases, C-terminal domain"/>
    <property type="match status" value="1"/>
</dbReference>
<keyword evidence="5" id="KW-0560">Oxidoreductase</keyword>
<organism evidence="8 9">
    <name type="scientific">Heliocybe sulcata</name>
    <dbReference type="NCBI Taxonomy" id="5364"/>
    <lineage>
        <taxon>Eukaryota</taxon>
        <taxon>Fungi</taxon>
        <taxon>Dikarya</taxon>
        <taxon>Basidiomycota</taxon>
        <taxon>Agaricomycotina</taxon>
        <taxon>Agaricomycetes</taxon>
        <taxon>Gloeophyllales</taxon>
        <taxon>Gloeophyllaceae</taxon>
        <taxon>Heliocybe</taxon>
    </lineage>
</organism>
<proteinExistence type="inferred from homology"/>
<dbReference type="InterPro" id="IPR006076">
    <property type="entry name" value="FAD-dep_OxRdtase"/>
</dbReference>